<evidence type="ECO:0000313" key="8">
    <source>
        <dbReference type="Proteomes" id="UP000249134"/>
    </source>
</evidence>
<evidence type="ECO:0000256" key="1">
    <source>
        <dbReference type="ARBA" id="ARBA00001933"/>
    </source>
</evidence>
<gene>
    <name evidence="7" type="primary">patB_3</name>
    <name evidence="7" type="ORF">NCTC4824_03766</name>
</gene>
<organism evidence="7 8">
    <name type="scientific">Lederbergia lenta</name>
    <name type="common">Bacillus lentus</name>
    <dbReference type="NCBI Taxonomy" id="1467"/>
    <lineage>
        <taxon>Bacteria</taxon>
        <taxon>Bacillati</taxon>
        <taxon>Bacillota</taxon>
        <taxon>Bacilli</taxon>
        <taxon>Bacillales</taxon>
        <taxon>Bacillaceae</taxon>
        <taxon>Lederbergia</taxon>
    </lineage>
</organism>
<dbReference type="GO" id="GO:0047804">
    <property type="term" value="F:cysteine-S-conjugate beta-lyase activity"/>
    <property type="evidence" value="ECO:0007669"/>
    <property type="project" value="UniProtKB-EC"/>
</dbReference>
<dbReference type="Proteomes" id="UP000249134">
    <property type="component" value="Chromosome 1"/>
</dbReference>
<dbReference type="EMBL" id="LS483476">
    <property type="protein sequence ID" value="SQI62757.1"/>
    <property type="molecule type" value="Genomic_DNA"/>
</dbReference>
<comment type="cofactor">
    <cofactor evidence="1">
        <name>pyridoxal 5'-phosphate</name>
        <dbReference type="ChEBI" id="CHEBI:597326"/>
    </cofactor>
</comment>
<name>A0A2X4WDF5_LEDLE</name>
<dbReference type="Gene3D" id="3.90.1150.10">
    <property type="entry name" value="Aspartate Aminotransferase, domain 1"/>
    <property type="match status" value="1"/>
</dbReference>
<sequence>MKTNFDKIVNRFHTNSAKWDGIAMDYGEDVIALSVADMDLQAPPVLINKMVEMAEHGIYGYTDPFPPYYEAILNWFKRMYDWEIQREWVVFCPRIVQAVSLIIQNFIREGEKVLVHTPSYMPITNAVTVNNRTLVESPLLLKNGRYEIDFEDTEKKMQEGVKILLLCSPHNPTGRVWTKEELLRLGELCVKYHVLLVSDDIHADFIHGDHTHTFIASLSEQLKEISIICTSPAKTFNLASLEIANIIIPNEKLRTKFKETMIQAGIHNPTFFAVPALEVAYTACDDWLLDVKAYIQDNIAFTKAFCRSYLPEIQIIEPEGTFLLWMDCRNWSARETELKRLILEEAKVSISFGTSFGLAYEGFIRVNVATSRELLEEGLRRIAHMYKLNN</sequence>
<keyword evidence="3" id="KW-0663">Pyridoxal phosphate</keyword>
<dbReference type="STRING" id="1348624.GCA_001591545_03166"/>
<dbReference type="GO" id="GO:0008483">
    <property type="term" value="F:transaminase activity"/>
    <property type="evidence" value="ECO:0007669"/>
    <property type="project" value="UniProtKB-KW"/>
</dbReference>
<dbReference type="KEGG" id="blen:NCTC4824_03766"/>
<evidence type="ECO:0000256" key="5">
    <source>
        <dbReference type="ARBA" id="ARBA00037974"/>
    </source>
</evidence>
<dbReference type="InterPro" id="IPR051798">
    <property type="entry name" value="Class-II_PLP-Dep_Aminotrans"/>
</dbReference>
<feature type="domain" description="Aminotransferase class I/classII large" evidence="6">
    <location>
        <begin position="29"/>
        <end position="382"/>
    </location>
</feature>
<dbReference type="EC" id="4.4.1.13" evidence="2"/>
<keyword evidence="7" id="KW-0808">Transferase</keyword>
<keyword evidence="8" id="KW-1185">Reference proteome</keyword>
<proteinExistence type="inferred from homology"/>
<dbReference type="Pfam" id="PF00155">
    <property type="entry name" value="Aminotran_1_2"/>
    <property type="match status" value="1"/>
</dbReference>
<dbReference type="InterPro" id="IPR027619">
    <property type="entry name" value="C-S_lyase_PatB-like"/>
</dbReference>
<dbReference type="GO" id="GO:0030170">
    <property type="term" value="F:pyridoxal phosphate binding"/>
    <property type="evidence" value="ECO:0007669"/>
    <property type="project" value="InterPro"/>
</dbReference>
<dbReference type="PANTHER" id="PTHR43525">
    <property type="entry name" value="PROTEIN MALY"/>
    <property type="match status" value="1"/>
</dbReference>
<protein>
    <recommendedName>
        <fullName evidence="2">cysteine-S-conjugate beta-lyase</fullName>
        <ecNumber evidence="2">4.4.1.13</ecNumber>
    </recommendedName>
</protein>
<dbReference type="SUPFAM" id="SSF53383">
    <property type="entry name" value="PLP-dependent transferases"/>
    <property type="match status" value="1"/>
</dbReference>
<dbReference type="NCBIfam" id="TIGR04350">
    <property type="entry name" value="C_S_lyase_PatB"/>
    <property type="match status" value="1"/>
</dbReference>
<keyword evidence="7" id="KW-0032">Aminotransferase</keyword>
<dbReference type="InterPro" id="IPR015421">
    <property type="entry name" value="PyrdxlP-dep_Trfase_major"/>
</dbReference>
<dbReference type="CDD" id="cd00609">
    <property type="entry name" value="AAT_like"/>
    <property type="match status" value="1"/>
</dbReference>
<evidence type="ECO:0000259" key="6">
    <source>
        <dbReference type="Pfam" id="PF00155"/>
    </source>
</evidence>
<reference evidence="7 8" key="1">
    <citation type="submission" date="2018-06" db="EMBL/GenBank/DDBJ databases">
        <authorList>
            <consortium name="Pathogen Informatics"/>
            <person name="Doyle S."/>
        </authorList>
    </citation>
    <scope>NUCLEOTIDE SEQUENCE [LARGE SCALE GENOMIC DNA]</scope>
    <source>
        <strain evidence="7 8">NCTC4824</strain>
    </source>
</reference>
<comment type="similarity">
    <text evidence="5">Belongs to the class-II pyridoxal-phosphate-dependent aminotransferase family. MalY/PatB cystathionine beta-lyase subfamily.</text>
</comment>
<dbReference type="InterPro" id="IPR015424">
    <property type="entry name" value="PyrdxlP-dep_Trfase"/>
</dbReference>
<dbReference type="RefSeq" id="WP_066144367.1">
    <property type="nucleotide sequence ID" value="NZ_CBCSGM010000004.1"/>
</dbReference>
<dbReference type="Gene3D" id="3.40.640.10">
    <property type="entry name" value="Type I PLP-dependent aspartate aminotransferase-like (Major domain)"/>
    <property type="match status" value="1"/>
</dbReference>
<evidence type="ECO:0000256" key="4">
    <source>
        <dbReference type="ARBA" id="ARBA00023239"/>
    </source>
</evidence>
<keyword evidence="4 7" id="KW-0456">Lyase</keyword>
<evidence type="ECO:0000256" key="3">
    <source>
        <dbReference type="ARBA" id="ARBA00022898"/>
    </source>
</evidence>
<accession>A0A2X4WDF5</accession>
<dbReference type="InterPro" id="IPR004839">
    <property type="entry name" value="Aminotransferase_I/II_large"/>
</dbReference>
<dbReference type="InterPro" id="IPR015422">
    <property type="entry name" value="PyrdxlP-dep_Trfase_small"/>
</dbReference>
<evidence type="ECO:0000256" key="2">
    <source>
        <dbReference type="ARBA" id="ARBA00012224"/>
    </source>
</evidence>
<dbReference type="AlphaFoldDB" id="A0A2X4WDF5"/>
<evidence type="ECO:0000313" key="7">
    <source>
        <dbReference type="EMBL" id="SQI62757.1"/>
    </source>
</evidence>
<dbReference type="PANTHER" id="PTHR43525:SF1">
    <property type="entry name" value="PROTEIN MALY"/>
    <property type="match status" value="1"/>
</dbReference>